<dbReference type="InterPro" id="IPR013611">
    <property type="entry name" value="Transp-assoc_OB_typ2"/>
</dbReference>
<dbReference type="FunFam" id="3.40.50.300:FF:000042">
    <property type="entry name" value="Maltose/maltodextrin ABC transporter, ATP-binding protein"/>
    <property type="match status" value="1"/>
</dbReference>
<keyword evidence="2" id="KW-0547">Nucleotide-binding</keyword>
<dbReference type="Gene3D" id="2.40.50.140">
    <property type="entry name" value="Nucleic acid-binding proteins"/>
    <property type="match status" value="1"/>
</dbReference>
<dbReference type="Gene3D" id="2.40.50.100">
    <property type="match status" value="1"/>
</dbReference>
<dbReference type="InterPro" id="IPR017871">
    <property type="entry name" value="ABC_transporter-like_CS"/>
</dbReference>
<evidence type="ECO:0000256" key="4">
    <source>
        <dbReference type="ARBA" id="ARBA00022967"/>
    </source>
</evidence>
<dbReference type="GO" id="GO:0055052">
    <property type="term" value="C:ATP-binding cassette (ABC) transporter complex, substrate-binding subunit-containing"/>
    <property type="evidence" value="ECO:0007669"/>
    <property type="project" value="TreeGrafter"/>
</dbReference>
<keyword evidence="4" id="KW-1278">Translocase</keyword>
<dbReference type="InterPro" id="IPR003593">
    <property type="entry name" value="AAA+_ATPase"/>
</dbReference>
<proteinExistence type="predicted"/>
<dbReference type="InterPro" id="IPR047641">
    <property type="entry name" value="ABC_transpr_MalK/UgpC-like"/>
</dbReference>
<feature type="domain" description="ABC transporter" evidence="5">
    <location>
        <begin position="7"/>
        <end position="237"/>
    </location>
</feature>
<dbReference type="GO" id="GO:0016887">
    <property type="term" value="F:ATP hydrolysis activity"/>
    <property type="evidence" value="ECO:0007669"/>
    <property type="project" value="InterPro"/>
</dbReference>
<dbReference type="SMART" id="SM00382">
    <property type="entry name" value="AAA"/>
    <property type="match status" value="1"/>
</dbReference>
<dbReference type="InterPro" id="IPR012340">
    <property type="entry name" value="NA-bd_OB-fold"/>
</dbReference>
<dbReference type="PANTHER" id="PTHR43875:SF1">
    <property type="entry name" value="OSMOPROTECTIVE COMPOUNDS UPTAKE ATP-BINDING PROTEIN GGTA"/>
    <property type="match status" value="1"/>
</dbReference>
<dbReference type="KEGG" id="lpse:FGL85_08070"/>
<protein>
    <submittedName>
        <fullName evidence="6">ABC transporter ATP-binding protein</fullName>
    </submittedName>
</protein>
<name>A0A5B8T0I6_LEUPS</name>
<dbReference type="InterPro" id="IPR008995">
    <property type="entry name" value="Mo/tungstate-bd_C_term_dom"/>
</dbReference>
<dbReference type="InterPro" id="IPR027417">
    <property type="entry name" value="P-loop_NTPase"/>
</dbReference>
<evidence type="ECO:0000313" key="6">
    <source>
        <dbReference type="EMBL" id="QEA42456.1"/>
    </source>
</evidence>
<dbReference type="PROSITE" id="PS50893">
    <property type="entry name" value="ABC_TRANSPORTER_2"/>
    <property type="match status" value="1"/>
</dbReference>
<dbReference type="GO" id="GO:0005524">
    <property type="term" value="F:ATP binding"/>
    <property type="evidence" value="ECO:0007669"/>
    <property type="project" value="UniProtKB-KW"/>
</dbReference>
<dbReference type="Pfam" id="PF00005">
    <property type="entry name" value="ABC_tran"/>
    <property type="match status" value="1"/>
</dbReference>
<dbReference type="PROSITE" id="PS00211">
    <property type="entry name" value="ABC_TRANSPORTER_1"/>
    <property type="match status" value="1"/>
</dbReference>
<dbReference type="Gene3D" id="3.40.50.300">
    <property type="entry name" value="P-loop containing nucleotide triphosphate hydrolases"/>
    <property type="match status" value="1"/>
</dbReference>
<accession>A0A5B8T0I6</accession>
<dbReference type="EMBL" id="CP042383">
    <property type="protein sequence ID" value="QEA42456.1"/>
    <property type="molecule type" value="Genomic_DNA"/>
</dbReference>
<evidence type="ECO:0000256" key="3">
    <source>
        <dbReference type="ARBA" id="ARBA00022840"/>
    </source>
</evidence>
<dbReference type="SUPFAM" id="SSF52540">
    <property type="entry name" value="P-loop containing nucleoside triphosphate hydrolases"/>
    <property type="match status" value="1"/>
</dbReference>
<organism evidence="6 7">
    <name type="scientific">Leuconostoc pseudomesenteroides</name>
    <dbReference type="NCBI Taxonomy" id="33968"/>
    <lineage>
        <taxon>Bacteria</taxon>
        <taxon>Bacillati</taxon>
        <taxon>Bacillota</taxon>
        <taxon>Bacilli</taxon>
        <taxon>Lactobacillales</taxon>
        <taxon>Lactobacillaceae</taxon>
        <taxon>Leuconostoc</taxon>
    </lineage>
</organism>
<reference evidence="6 7" key="1">
    <citation type="submission" date="2019-06" db="EMBL/GenBank/DDBJ databases">
        <title>Genome analyses of bacteria isolated from kimchi.</title>
        <authorList>
            <person name="Lee S."/>
            <person name="Ahn S."/>
            <person name="Roh S."/>
        </authorList>
    </citation>
    <scope>NUCLEOTIDE SEQUENCE [LARGE SCALE GENOMIC DNA]</scope>
    <source>
        <strain evidence="6 7">CBA3630</strain>
    </source>
</reference>
<dbReference type="RefSeq" id="WP_147651692.1">
    <property type="nucleotide sequence ID" value="NZ_CP042383.1"/>
</dbReference>
<dbReference type="InterPro" id="IPR003439">
    <property type="entry name" value="ABC_transporter-like_ATP-bd"/>
</dbReference>
<dbReference type="AlphaFoldDB" id="A0A5B8T0I6"/>
<dbReference type="SUPFAM" id="SSF50331">
    <property type="entry name" value="MOP-like"/>
    <property type="match status" value="1"/>
</dbReference>
<dbReference type="Proteomes" id="UP000321296">
    <property type="component" value="Chromosome"/>
</dbReference>
<sequence>MSTNQAMQLNNVTKRFKKKTVINELNLVVQEGEFLVLLGPSGCGKSTTLRLMAGLEQVTSGSILINGKDIKQADQFENNFAMVFQDYALYPNMTVYQNLEYALKVHKVPKAEREVRLNKILATLNLTDYQDRLPGQLSGGQKQRVALGRGMAKKSNIFLLDEPLSNIDVQLREKARDEIQSMHDESHQTIVYVTHDQLEAMSLGDRIAIMNDGIIQMIDTPDEIYNHPVNLFVAEFVGVPQINTLLGEYTDGKVKFAGHSLISDSDRLRHINPTQSNLFIGIRPENINVSERAINDSAIPAVVTKTVDYGRYQELIMLVDGDKLVKVTTNNNRFDIDDAVFLSLVADKILLFDCDTKQNIEYKKAN</sequence>
<evidence type="ECO:0000256" key="2">
    <source>
        <dbReference type="ARBA" id="ARBA00022741"/>
    </source>
</evidence>
<dbReference type="PANTHER" id="PTHR43875">
    <property type="entry name" value="MALTODEXTRIN IMPORT ATP-BINDING PROTEIN MSMX"/>
    <property type="match status" value="1"/>
</dbReference>
<gene>
    <name evidence="6" type="ORF">FGL85_08070</name>
</gene>
<evidence type="ECO:0000313" key="7">
    <source>
        <dbReference type="Proteomes" id="UP000321296"/>
    </source>
</evidence>
<keyword evidence="1" id="KW-0813">Transport</keyword>
<evidence type="ECO:0000256" key="1">
    <source>
        <dbReference type="ARBA" id="ARBA00022448"/>
    </source>
</evidence>
<dbReference type="Pfam" id="PF08402">
    <property type="entry name" value="TOBE_2"/>
    <property type="match status" value="1"/>
</dbReference>
<keyword evidence="3 6" id="KW-0067">ATP-binding</keyword>
<evidence type="ECO:0000259" key="5">
    <source>
        <dbReference type="PROSITE" id="PS50893"/>
    </source>
</evidence>
<dbReference type="GO" id="GO:0140359">
    <property type="term" value="F:ABC-type transporter activity"/>
    <property type="evidence" value="ECO:0007669"/>
    <property type="project" value="UniProtKB-ARBA"/>
</dbReference>